<comment type="caution">
    <text evidence="7">The sequence shown here is derived from an EMBL/GenBank/DDBJ whole genome shotgun (WGS) entry which is preliminary data.</text>
</comment>
<protein>
    <submittedName>
        <fullName evidence="7">GRASP65-like protein 1</fullName>
    </submittedName>
</protein>
<dbReference type="Gene3D" id="2.30.42.10">
    <property type="match status" value="2"/>
</dbReference>
<dbReference type="Pfam" id="PF04495">
    <property type="entry name" value="GRASP55_65"/>
    <property type="match status" value="1"/>
</dbReference>
<evidence type="ECO:0000313" key="7">
    <source>
        <dbReference type="EMBL" id="KTB12305.1"/>
    </source>
</evidence>
<dbReference type="InterPro" id="IPR036034">
    <property type="entry name" value="PDZ_sf"/>
</dbReference>
<dbReference type="InterPro" id="IPR007583">
    <property type="entry name" value="GRASP55_65"/>
</dbReference>
<dbReference type="Proteomes" id="UP000054886">
    <property type="component" value="Unassembled WGS sequence"/>
</dbReference>
<dbReference type="GO" id="GO:0007030">
    <property type="term" value="P:Golgi organization"/>
    <property type="evidence" value="ECO:0007669"/>
    <property type="project" value="TreeGrafter"/>
</dbReference>
<dbReference type="EMBL" id="LLZZ01000022">
    <property type="protein sequence ID" value="KTB12305.1"/>
    <property type="molecule type" value="Genomic_DNA"/>
</dbReference>
<keyword evidence="4" id="KW-0472">Membrane</keyword>
<dbReference type="GO" id="GO:0000139">
    <property type="term" value="C:Golgi membrane"/>
    <property type="evidence" value="ECO:0007669"/>
    <property type="project" value="UniProtKB-SubCell"/>
</dbReference>
<evidence type="ECO:0000256" key="5">
    <source>
        <dbReference type="SAM" id="MobiDB-lite"/>
    </source>
</evidence>
<dbReference type="PROSITE" id="PS51865">
    <property type="entry name" value="PDZ_GRASP"/>
    <property type="match status" value="2"/>
</dbReference>
<sequence length="372" mass="40912">MFKIAKNLVKTFEQTLSLSDQDRLDGFFQSIPPNLLESQIHSNTDMSTLSDVLSGLRVVYVDELQLQLESYFDFIVGIDDDPLPLMNNQHGYLYPDYNEIIRLLNIHAEQASPVKLNVWSAKGGTFRDEYMSLSAIPSDENQMEDINLSNDTPHHQLSSKIFSPLGFKVQWTPLIAATYTYHVLQLNIEGGPAHAAGLIPDEDYIIGSQDGLLATGGETLLQDLIRSRANHDLILYVYNKVVDCVRPVTVNIGPDGRLGCGVGYGFLHRIPTVRKQEDGNTSMHSNKGITNAPTAAIPVPTFDQPMSSETFVPGIAKPPPTSKSSKKHAVNISTMGDYFSEGKDQSPTPKPSTGDKDASIPPPPSKNTEETQ</sequence>
<evidence type="ECO:0000313" key="8">
    <source>
        <dbReference type="Proteomes" id="UP000054886"/>
    </source>
</evidence>
<proteinExistence type="predicted"/>
<keyword evidence="2" id="KW-0677">Repeat</keyword>
<dbReference type="FunFam" id="2.30.42.10:FF:000183">
    <property type="entry name" value="Golgi reassembly-stacking protein 2"/>
    <property type="match status" value="1"/>
</dbReference>
<dbReference type="PANTHER" id="PTHR12893:SF0">
    <property type="entry name" value="GRASP65"/>
    <property type="match status" value="1"/>
</dbReference>
<reference evidence="7 8" key="1">
    <citation type="submission" date="2015-10" db="EMBL/GenBank/DDBJ databases">
        <title>Draft genomes sequences of Candida glabrata isolates 1A, 1B, 2A, 2B, 3A and 3B.</title>
        <authorList>
            <person name="Haavelsrud O.E."/>
            <person name="Gaustad P."/>
        </authorList>
    </citation>
    <scope>NUCLEOTIDE SEQUENCE [LARGE SCALE GENOMIC DNA]</scope>
    <source>
        <strain evidence="7">910700640</strain>
    </source>
</reference>
<dbReference type="InterPro" id="IPR024958">
    <property type="entry name" value="GRASP_PDZ"/>
</dbReference>
<dbReference type="PANTHER" id="PTHR12893">
    <property type="entry name" value="GOLGI REASSEMBLY STACKING PROTEIN GRASP"/>
    <property type="match status" value="1"/>
</dbReference>
<keyword evidence="3" id="KW-0333">Golgi apparatus</keyword>
<feature type="region of interest" description="Disordered" evidence="5">
    <location>
        <begin position="306"/>
        <end position="372"/>
    </location>
</feature>
<dbReference type="VEuPathDB" id="FungiDB:GVI51_F00451"/>
<comment type="subcellular location">
    <subcellularLocation>
        <location evidence="1">Golgi apparatus membrane</location>
    </subcellularLocation>
</comment>
<dbReference type="OMA" id="SSTQHIW"/>
<gene>
    <name evidence="7" type="ORF">AO440_001128</name>
</gene>
<dbReference type="GO" id="GO:0006888">
    <property type="term" value="P:endoplasmic reticulum to Golgi vesicle-mediated transport"/>
    <property type="evidence" value="ECO:0007669"/>
    <property type="project" value="EnsemblFungi"/>
</dbReference>
<dbReference type="VEuPathDB" id="FungiDB:B1J91_F00583g"/>
<dbReference type="AlphaFoldDB" id="A0A0W0E176"/>
<evidence type="ECO:0000256" key="2">
    <source>
        <dbReference type="ARBA" id="ARBA00022737"/>
    </source>
</evidence>
<dbReference type="PhylomeDB" id="A0A0W0E176"/>
<dbReference type="GO" id="GO:0009267">
    <property type="term" value="P:cellular response to starvation"/>
    <property type="evidence" value="ECO:0007669"/>
    <property type="project" value="EnsemblFungi"/>
</dbReference>
<evidence type="ECO:0000256" key="1">
    <source>
        <dbReference type="ARBA" id="ARBA00004394"/>
    </source>
</evidence>
<dbReference type="OrthoDB" id="3318at2759"/>
<dbReference type="VEuPathDB" id="FungiDB:GWK60_F00451"/>
<organism evidence="7 8">
    <name type="scientific">Candida glabrata</name>
    <name type="common">Yeast</name>
    <name type="synonym">Torulopsis glabrata</name>
    <dbReference type="NCBI Taxonomy" id="5478"/>
    <lineage>
        <taxon>Eukaryota</taxon>
        <taxon>Fungi</taxon>
        <taxon>Dikarya</taxon>
        <taxon>Ascomycota</taxon>
        <taxon>Saccharomycotina</taxon>
        <taxon>Saccharomycetes</taxon>
        <taxon>Saccharomycetales</taxon>
        <taxon>Saccharomycetaceae</taxon>
        <taxon>Nakaseomyces</taxon>
    </lineage>
</organism>
<evidence type="ECO:0000256" key="4">
    <source>
        <dbReference type="ARBA" id="ARBA00023136"/>
    </source>
</evidence>
<feature type="domain" description="PDZ GRASP-type" evidence="6">
    <location>
        <begin position="179"/>
        <end position="267"/>
    </location>
</feature>
<feature type="domain" description="PDZ GRASP-type" evidence="6">
    <location>
        <begin position="54"/>
        <end position="174"/>
    </location>
</feature>
<evidence type="ECO:0000259" key="6">
    <source>
        <dbReference type="PROSITE" id="PS51865"/>
    </source>
</evidence>
<dbReference type="VEuPathDB" id="FungiDB:GW608_F00429"/>
<accession>A0A0W0E176</accession>
<name>A0A0W0E176_CANGB</name>
<dbReference type="GO" id="GO:0009306">
    <property type="term" value="P:protein secretion"/>
    <property type="evidence" value="ECO:0007669"/>
    <property type="project" value="EnsemblFungi"/>
</dbReference>
<dbReference type="GO" id="GO:0106103">
    <property type="term" value="C:COPII vesicles tethering complex"/>
    <property type="evidence" value="ECO:0007669"/>
    <property type="project" value="EnsemblFungi"/>
</dbReference>
<dbReference type="GO" id="GO:0044877">
    <property type="term" value="F:protein-containing complex binding"/>
    <property type="evidence" value="ECO:0007669"/>
    <property type="project" value="EnsemblFungi"/>
</dbReference>
<dbReference type="VEuPathDB" id="FungiDB:CAGL0F00583g"/>
<evidence type="ECO:0000256" key="3">
    <source>
        <dbReference type="ARBA" id="ARBA00023034"/>
    </source>
</evidence>